<feature type="domain" description="Xylanolytic transcriptional activator regulatory" evidence="4">
    <location>
        <begin position="263"/>
        <end position="336"/>
    </location>
</feature>
<accession>A0A1X0RK74</accession>
<organism evidence="5 6">
    <name type="scientific">Rhizopus microsporus</name>
    <dbReference type="NCBI Taxonomy" id="58291"/>
    <lineage>
        <taxon>Eukaryota</taxon>
        <taxon>Fungi</taxon>
        <taxon>Fungi incertae sedis</taxon>
        <taxon>Mucoromycota</taxon>
        <taxon>Mucoromycotina</taxon>
        <taxon>Mucoromycetes</taxon>
        <taxon>Mucorales</taxon>
        <taxon>Mucorineae</taxon>
        <taxon>Rhizopodaceae</taxon>
        <taxon>Rhizopus</taxon>
    </lineage>
</organism>
<feature type="region of interest" description="Disordered" evidence="3">
    <location>
        <begin position="486"/>
        <end position="554"/>
    </location>
</feature>
<dbReference type="EMBL" id="KV921686">
    <property type="protein sequence ID" value="ORE12374.1"/>
    <property type="molecule type" value="Genomic_DNA"/>
</dbReference>
<name>A0A1X0RK74_RHIZD</name>
<protein>
    <recommendedName>
        <fullName evidence="4">Xylanolytic transcriptional activator regulatory domain-containing protein</fullName>
    </recommendedName>
</protein>
<evidence type="ECO:0000313" key="6">
    <source>
        <dbReference type="Proteomes" id="UP000242381"/>
    </source>
</evidence>
<sequence length="909" mass="101477">LLKWYHSYIESLENRLKKMENLLEQMQHQDKPESIADEPEEPPRKRREPSIAELPASIEHSKTASYLGSSSGYYLVRDILSTDKEVVEKVDQYPRISSVTGVENKGPVAFRKINTTDDDVMIVCDKTLAEHMGQVEADKSRINSDIAPKELLDELVLKFFELDHAVLPVVDKQPFLDAYYGRIQPPPATVLMYAIWAHTCSLLSKEDPLFVKYNVDREQLYDILWEHTSSILRFEYLTPRYATIQALVLICTYPTTYKTFHRNWIRAGMAVRMAQELGLHRTMEKLPLTKEMTEARKRLWYCVYITDRWCCAVLGRPLAISDADCDIELPDITHNGNDYTVFVNFVKLSGILGEVLSRIYSPKAKSHGSKSMQTYHTSEVLPELFDRANECCTTAAKSIVDIARRLSASAIVCFGVNFAGYAIFQASLIHVYNSTSSNPEVARAAKSYVNISIEECIKPLAKTVHCIPKTSLGLIQALMELTGANKDGPKSTNDASNDIANNATTTPSTLRPSPPKPQPSPMSMHAIVSDWESNTGSNNTYNNGGLPAMQAPESFNNNNSTAAWQSLFASAGAPFFENECDWQGKLSIYGYPEPEEVTSSYEHHYSSHTYSYTSSENRHSSSSHRISSDDSNDPTFTEQDYAYPNPNYPQPPESKHNPGPEPDPTVDQDKLSDFELSNCQGKKRALLIGINYVGTKNELNDMVILTDNQEDPKLKPTRANILAAMQWLVHDAEPNDSGHGGRIEDSHTDEDDGFDETIYPLDFEQFEGTSGQIRDDDMHDIMVRPLPKGCRLTAIFDSCHSGTVLDLPYVYSTRGEIKQTNLFKHAGMGLLSAGVLYAKGDKDGALSSIMSLGKQLLEARMISSEARKRNTTLADVIMFSGCKDDQTSADAQEAGRATGAMSYALTSKY</sequence>
<dbReference type="CDD" id="cd12148">
    <property type="entry name" value="fungal_TF_MHR"/>
    <property type="match status" value="1"/>
</dbReference>
<dbReference type="GO" id="GO:0005737">
    <property type="term" value="C:cytoplasm"/>
    <property type="evidence" value="ECO:0007669"/>
    <property type="project" value="TreeGrafter"/>
</dbReference>
<dbReference type="InterPro" id="IPR007219">
    <property type="entry name" value="XnlR_reg_dom"/>
</dbReference>
<dbReference type="Pfam" id="PF04082">
    <property type="entry name" value="Fungal_trans"/>
    <property type="match status" value="1"/>
</dbReference>
<feature type="compositionally biased region" description="Low complexity" evidence="3">
    <location>
        <begin position="533"/>
        <end position="545"/>
    </location>
</feature>
<feature type="region of interest" description="Disordered" evidence="3">
    <location>
        <begin position="611"/>
        <end position="670"/>
    </location>
</feature>
<gene>
    <name evidence="5" type="ORF">BCV71DRAFT_191177</name>
</gene>
<feature type="compositionally biased region" description="Polar residues" evidence="3">
    <location>
        <begin position="490"/>
        <end position="503"/>
    </location>
</feature>
<dbReference type="GO" id="GO:0006508">
    <property type="term" value="P:proteolysis"/>
    <property type="evidence" value="ECO:0007669"/>
    <property type="project" value="InterPro"/>
</dbReference>
<dbReference type="GO" id="GO:0008270">
    <property type="term" value="F:zinc ion binding"/>
    <property type="evidence" value="ECO:0007669"/>
    <property type="project" value="InterPro"/>
</dbReference>
<dbReference type="Proteomes" id="UP000242381">
    <property type="component" value="Unassembled WGS sequence"/>
</dbReference>
<dbReference type="OMA" id="HAIVSDW"/>
<dbReference type="SMART" id="SM00906">
    <property type="entry name" value="Fungal_trans"/>
    <property type="match status" value="1"/>
</dbReference>
<evidence type="ECO:0000256" key="2">
    <source>
        <dbReference type="ARBA" id="ARBA00023242"/>
    </source>
</evidence>
<dbReference type="Pfam" id="PF00656">
    <property type="entry name" value="Peptidase_C14"/>
    <property type="match status" value="1"/>
</dbReference>
<dbReference type="GO" id="GO:0003677">
    <property type="term" value="F:DNA binding"/>
    <property type="evidence" value="ECO:0007669"/>
    <property type="project" value="InterPro"/>
</dbReference>
<feature type="region of interest" description="Disordered" evidence="3">
    <location>
        <begin position="732"/>
        <end position="751"/>
    </location>
</feature>
<evidence type="ECO:0000313" key="5">
    <source>
        <dbReference type="EMBL" id="ORE12374.1"/>
    </source>
</evidence>
<evidence type="ECO:0000259" key="4">
    <source>
        <dbReference type="SMART" id="SM00906"/>
    </source>
</evidence>
<evidence type="ECO:0000256" key="1">
    <source>
        <dbReference type="ARBA" id="ARBA00009005"/>
    </source>
</evidence>
<dbReference type="InterPro" id="IPR050452">
    <property type="entry name" value="Metacaspase"/>
</dbReference>
<dbReference type="AlphaFoldDB" id="A0A1X0RK74"/>
<dbReference type="InterPro" id="IPR011600">
    <property type="entry name" value="Pept_C14_caspase"/>
</dbReference>
<dbReference type="VEuPathDB" id="FungiDB:BCV72DRAFT_251089"/>
<keyword evidence="2" id="KW-0539">Nucleus</keyword>
<feature type="region of interest" description="Disordered" evidence="3">
    <location>
        <begin position="26"/>
        <end position="49"/>
    </location>
</feature>
<proteinExistence type="inferred from homology"/>
<dbReference type="PANTHER" id="PTHR48104">
    <property type="entry name" value="METACASPASE-4"/>
    <property type="match status" value="1"/>
</dbReference>
<dbReference type="Gene3D" id="3.40.50.12660">
    <property type="match status" value="1"/>
</dbReference>
<dbReference type="GO" id="GO:0006351">
    <property type="term" value="P:DNA-templated transcription"/>
    <property type="evidence" value="ECO:0007669"/>
    <property type="project" value="InterPro"/>
</dbReference>
<dbReference type="PANTHER" id="PTHR48104:SF30">
    <property type="entry name" value="METACASPASE-1"/>
    <property type="match status" value="1"/>
</dbReference>
<reference evidence="5 6" key="1">
    <citation type="journal article" date="2016" name="Proc. Natl. Acad. Sci. U.S.A.">
        <title>Lipid metabolic changes in an early divergent fungus govern the establishment of a mutualistic symbiosis with endobacteria.</title>
        <authorList>
            <person name="Lastovetsky O.A."/>
            <person name="Gaspar M.L."/>
            <person name="Mondo S.J."/>
            <person name="LaButti K.M."/>
            <person name="Sandor L."/>
            <person name="Grigoriev I.V."/>
            <person name="Henry S.A."/>
            <person name="Pawlowska T.E."/>
        </authorList>
    </citation>
    <scope>NUCLEOTIDE SEQUENCE [LARGE SCALE GENOMIC DNA]</scope>
    <source>
        <strain evidence="5 6">ATCC 11559</strain>
    </source>
</reference>
<dbReference type="GO" id="GO:0004197">
    <property type="term" value="F:cysteine-type endopeptidase activity"/>
    <property type="evidence" value="ECO:0007669"/>
    <property type="project" value="InterPro"/>
</dbReference>
<evidence type="ECO:0000256" key="3">
    <source>
        <dbReference type="SAM" id="MobiDB-lite"/>
    </source>
</evidence>
<feature type="non-terminal residue" evidence="5">
    <location>
        <position position="1"/>
    </location>
</feature>
<comment type="similarity">
    <text evidence="1">Belongs to the peptidase C14B family.</text>
</comment>